<proteinExistence type="predicted"/>
<organism evidence="2 3">
    <name type="scientific">Nostoc spongiaeforme FACHB-130</name>
    <dbReference type="NCBI Taxonomy" id="1357510"/>
    <lineage>
        <taxon>Bacteria</taxon>
        <taxon>Bacillati</taxon>
        <taxon>Cyanobacteriota</taxon>
        <taxon>Cyanophyceae</taxon>
        <taxon>Nostocales</taxon>
        <taxon>Nostocaceae</taxon>
        <taxon>Nostoc</taxon>
    </lineage>
</organism>
<dbReference type="Proteomes" id="UP000603457">
    <property type="component" value="Unassembled WGS sequence"/>
</dbReference>
<keyword evidence="3" id="KW-1185">Reference proteome</keyword>
<dbReference type="Pfam" id="PF20530">
    <property type="entry name" value="DUF6745"/>
    <property type="match status" value="1"/>
</dbReference>
<reference evidence="2 3" key="1">
    <citation type="journal article" date="2020" name="ISME J.">
        <title>Comparative genomics reveals insights into cyanobacterial evolution and habitat adaptation.</title>
        <authorList>
            <person name="Chen M.Y."/>
            <person name="Teng W.K."/>
            <person name="Zhao L."/>
            <person name="Hu C.X."/>
            <person name="Zhou Y.K."/>
            <person name="Han B.P."/>
            <person name="Song L.R."/>
            <person name="Shu W.S."/>
        </authorList>
    </citation>
    <scope>NUCLEOTIDE SEQUENCE [LARGE SCALE GENOMIC DNA]</scope>
    <source>
        <strain evidence="2 3">FACHB-130</strain>
    </source>
</reference>
<dbReference type="EMBL" id="JACJTB010000067">
    <property type="protein sequence ID" value="MBD2598321.1"/>
    <property type="molecule type" value="Genomic_DNA"/>
</dbReference>
<comment type="caution">
    <text evidence="2">The sequence shown here is derived from an EMBL/GenBank/DDBJ whole genome shotgun (WGS) entry which is preliminary data.</text>
</comment>
<evidence type="ECO:0000313" key="2">
    <source>
        <dbReference type="EMBL" id="MBD2598321.1"/>
    </source>
</evidence>
<dbReference type="InterPro" id="IPR046633">
    <property type="entry name" value="DUF6745"/>
</dbReference>
<evidence type="ECO:0000313" key="3">
    <source>
        <dbReference type="Proteomes" id="UP000603457"/>
    </source>
</evidence>
<evidence type="ECO:0000259" key="1">
    <source>
        <dbReference type="Pfam" id="PF20530"/>
    </source>
</evidence>
<accession>A0ABR8G594</accession>
<name>A0ABR8G594_9NOSO</name>
<gene>
    <name evidence="2" type="ORF">H6G74_28930</name>
</gene>
<sequence length="366" mass="42588">MITELTKEQEAMIAIYRDKWRKIAISTEPINHEKVAAIIKAAYAVSDYPEPEILFYSNPLAAIQKVLAIENFKAYLGRKIDIKFLKRVVEHIQHGINQQLDYQLFIRLRNQIQFPEFPYYPTASHPQSSYFPHGITQRIEQQLMTELDQPKIEFTDILYLTQPLTRTAEWAVWGCMLDFCISVLAINHDKRKWQVFQDLIQYCGLISKYEKVCIVCERPCKVSFDQENILHAEGEAAVQFADGYSVYAYHGVRLPELYGKLPPTQWSAKWLLEEDNAELRRVLIQGIGYTRILEQLQAVELDSWQEYTLLKINSDIDVEPIYLLKMTCPSTQRIHVLRVPPDIQSAQDAICWVNWGIAPEEFSVQT</sequence>
<protein>
    <recommendedName>
        <fullName evidence="1">DUF6745 domain-containing protein</fullName>
    </recommendedName>
</protein>
<feature type="domain" description="DUF6745" evidence="1">
    <location>
        <begin position="192"/>
        <end position="363"/>
    </location>
</feature>